<gene>
    <name evidence="4" type="ORF">AOXY_G31858</name>
</gene>
<keyword evidence="3" id="KW-0732">Signal</keyword>
<protein>
    <submittedName>
        <fullName evidence="4">Uncharacterized protein</fullName>
    </submittedName>
</protein>
<keyword evidence="2" id="KW-0812">Transmembrane</keyword>
<feature type="transmembrane region" description="Helical" evidence="2">
    <location>
        <begin position="88"/>
        <end position="112"/>
    </location>
</feature>
<evidence type="ECO:0000256" key="2">
    <source>
        <dbReference type="SAM" id="Phobius"/>
    </source>
</evidence>
<feature type="compositionally biased region" description="Acidic residues" evidence="1">
    <location>
        <begin position="194"/>
        <end position="208"/>
    </location>
</feature>
<feature type="compositionally biased region" description="Basic and acidic residues" evidence="1">
    <location>
        <begin position="333"/>
        <end position="346"/>
    </location>
</feature>
<feature type="compositionally biased region" description="Acidic residues" evidence="1">
    <location>
        <begin position="269"/>
        <end position="282"/>
    </location>
</feature>
<evidence type="ECO:0000256" key="1">
    <source>
        <dbReference type="SAM" id="MobiDB-lite"/>
    </source>
</evidence>
<feature type="signal peptide" evidence="3">
    <location>
        <begin position="1"/>
        <end position="20"/>
    </location>
</feature>
<sequence length="346" mass="39887">MFSGLPVFLVFGGILGFSGGNFTTRGPSLDAEMSTISEEDSTTLISEQPYNEMSTISKEDSTTLIREQPYNVSTQKAQPRTLLLMKRYWILLVTPFCAVIIGVLLFTLTLHLQHRRELKYRLQEQKKQERMKIFRSFFAEKTNGNGLDSHSFKHNAVHRDQDDAVSYENVDNGDSNQIPALQEDCNVYMKEEEEDYIIPDDSETEAEGEGEREMVREEERNALVQEQELSYPESQKERDEESYENMESSVYAVPFSCGPPHRTDRVTEQEEEEDGESYENMEGDSATHWTNRETEPEGAGEEDEDSYENMAFPKSVNKSVFQKSESGSVRYENFTRKKLEPLTHRH</sequence>
<keyword evidence="2" id="KW-1133">Transmembrane helix</keyword>
<evidence type="ECO:0000256" key="3">
    <source>
        <dbReference type="SAM" id="SignalP"/>
    </source>
</evidence>
<keyword evidence="2" id="KW-0472">Membrane</keyword>
<evidence type="ECO:0000313" key="4">
    <source>
        <dbReference type="EMBL" id="KAK1151986.1"/>
    </source>
</evidence>
<feature type="compositionally biased region" description="Acidic residues" evidence="1">
    <location>
        <begin position="296"/>
        <end position="307"/>
    </location>
</feature>
<name>A0AAD8CK77_ACIOX</name>
<comment type="caution">
    <text evidence="4">The sequence shown here is derived from an EMBL/GenBank/DDBJ whole genome shotgun (WGS) entry which is preliminary data.</text>
</comment>
<accession>A0AAD8CK77</accession>
<dbReference type="AlphaFoldDB" id="A0AAD8CK77"/>
<organism evidence="4 5">
    <name type="scientific">Acipenser oxyrinchus oxyrinchus</name>
    <dbReference type="NCBI Taxonomy" id="40147"/>
    <lineage>
        <taxon>Eukaryota</taxon>
        <taxon>Metazoa</taxon>
        <taxon>Chordata</taxon>
        <taxon>Craniata</taxon>
        <taxon>Vertebrata</taxon>
        <taxon>Euteleostomi</taxon>
        <taxon>Actinopterygii</taxon>
        <taxon>Chondrostei</taxon>
        <taxon>Acipenseriformes</taxon>
        <taxon>Acipenseridae</taxon>
        <taxon>Acipenser</taxon>
    </lineage>
</organism>
<reference evidence="4" key="1">
    <citation type="submission" date="2022-02" db="EMBL/GenBank/DDBJ databases">
        <title>Atlantic sturgeon de novo genome assembly.</title>
        <authorList>
            <person name="Stock M."/>
            <person name="Klopp C."/>
            <person name="Guiguen Y."/>
            <person name="Cabau C."/>
            <person name="Parinello H."/>
            <person name="Santidrian Yebra-Pimentel E."/>
            <person name="Kuhl H."/>
            <person name="Dirks R.P."/>
            <person name="Guessner J."/>
            <person name="Wuertz S."/>
            <person name="Du K."/>
            <person name="Schartl M."/>
        </authorList>
    </citation>
    <scope>NUCLEOTIDE SEQUENCE</scope>
    <source>
        <strain evidence="4">STURGEONOMICS-FGT-2020</strain>
        <tissue evidence="4">Whole blood</tissue>
    </source>
</reference>
<dbReference type="EMBL" id="JAGXEW010000049">
    <property type="protein sequence ID" value="KAK1151986.1"/>
    <property type="molecule type" value="Genomic_DNA"/>
</dbReference>
<keyword evidence="5" id="KW-1185">Reference proteome</keyword>
<proteinExistence type="predicted"/>
<evidence type="ECO:0000313" key="5">
    <source>
        <dbReference type="Proteomes" id="UP001230051"/>
    </source>
</evidence>
<feature type="compositionally biased region" description="Basic and acidic residues" evidence="1">
    <location>
        <begin position="209"/>
        <end position="221"/>
    </location>
</feature>
<dbReference type="Proteomes" id="UP001230051">
    <property type="component" value="Unassembled WGS sequence"/>
</dbReference>
<feature type="region of interest" description="Disordered" evidence="1">
    <location>
        <begin position="194"/>
        <end position="346"/>
    </location>
</feature>
<feature type="chain" id="PRO_5042284534" evidence="3">
    <location>
        <begin position="21"/>
        <end position="346"/>
    </location>
</feature>
<feature type="compositionally biased region" description="Polar residues" evidence="1">
    <location>
        <begin position="316"/>
        <end position="327"/>
    </location>
</feature>